<dbReference type="Proteomes" id="UP001055117">
    <property type="component" value="Unassembled WGS sequence"/>
</dbReference>
<keyword evidence="1" id="KW-0472">Membrane</keyword>
<accession>A0ABQ4QJI4</accession>
<protein>
    <submittedName>
        <fullName evidence="2">Uncharacterized protein</fullName>
    </submittedName>
</protein>
<keyword evidence="1" id="KW-1133">Transmembrane helix</keyword>
<keyword evidence="3" id="KW-1185">Reference proteome</keyword>
<comment type="caution">
    <text evidence="2">The sequence shown here is derived from an EMBL/GenBank/DDBJ whole genome shotgun (WGS) entry which is preliminary data.</text>
</comment>
<organism evidence="2 3">
    <name type="scientific">Methylobacterium cerastii</name>
    <dbReference type="NCBI Taxonomy" id="932741"/>
    <lineage>
        <taxon>Bacteria</taxon>
        <taxon>Pseudomonadati</taxon>
        <taxon>Pseudomonadota</taxon>
        <taxon>Alphaproteobacteria</taxon>
        <taxon>Hyphomicrobiales</taxon>
        <taxon>Methylobacteriaceae</taxon>
        <taxon>Methylobacterium</taxon>
    </lineage>
</organism>
<keyword evidence="1" id="KW-0812">Transmembrane</keyword>
<evidence type="ECO:0000313" key="3">
    <source>
        <dbReference type="Proteomes" id="UP001055117"/>
    </source>
</evidence>
<dbReference type="EMBL" id="BPQG01000042">
    <property type="protein sequence ID" value="GJD44901.1"/>
    <property type="molecule type" value="Genomic_DNA"/>
</dbReference>
<name>A0ABQ4QJI4_9HYPH</name>
<proteinExistence type="predicted"/>
<feature type="transmembrane region" description="Helical" evidence="1">
    <location>
        <begin position="27"/>
        <end position="47"/>
    </location>
</feature>
<reference evidence="2 3" key="1">
    <citation type="journal article" date="2021" name="Front. Microbiol.">
        <title>Comprehensive Comparative Genomics and Phenotyping of Methylobacterium Species.</title>
        <authorList>
            <person name="Alessa O."/>
            <person name="Ogura Y."/>
            <person name="Fujitani Y."/>
            <person name="Takami H."/>
            <person name="Hayashi T."/>
            <person name="Sahin N."/>
            <person name="Tani A."/>
        </authorList>
    </citation>
    <scope>NUCLEOTIDE SEQUENCE [LARGE SCALE GENOMIC DNA]</scope>
    <source>
        <strain evidence="2 3">DSM 23679</strain>
    </source>
</reference>
<evidence type="ECO:0000313" key="2">
    <source>
        <dbReference type="EMBL" id="GJD44901.1"/>
    </source>
</evidence>
<sequence>MFRDHHDDEGMNRILARMDDRRSRMPLYLTGFLVSVAVIELVGQHLLT</sequence>
<evidence type="ECO:0000256" key="1">
    <source>
        <dbReference type="SAM" id="Phobius"/>
    </source>
</evidence>
<gene>
    <name evidence="2" type="ORF">AFCDBAGC_2770</name>
</gene>